<evidence type="ECO:0000259" key="2">
    <source>
        <dbReference type="Pfam" id="PF13472"/>
    </source>
</evidence>
<dbReference type="InterPro" id="IPR006311">
    <property type="entry name" value="TAT_signal"/>
</dbReference>
<dbReference type="InterPro" id="IPR036514">
    <property type="entry name" value="SGNH_hydro_sf"/>
</dbReference>
<dbReference type="Gene3D" id="3.40.50.1110">
    <property type="entry name" value="SGNH hydrolase"/>
    <property type="match status" value="1"/>
</dbReference>
<organism evidence="3 4">
    <name type="scientific">Proteiniclasticum aestuarii</name>
    <dbReference type="NCBI Taxonomy" id="2817862"/>
    <lineage>
        <taxon>Bacteria</taxon>
        <taxon>Bacillati</taxon>
        <taxon>Bacillota</taxon>
        <taxon>Clostridia</taxon>
        <taxon>Eubacteriales</taxon>
        <taxon>Clostridiaceae</taxon>
        <taxon>Proteiniclasticum</taxon>
    </lineage>
</organism>
<feature type="signal peptide" evidence="1">
    <location>
        <begin position="1"/>
        <end position="32"/>
    </location>
</feature>
<gene>
    <name evidence="3" type="ORF">J3A84_06565</name>
</gene>
<protein>
    <recommendedName>
        <fullName evidence="2">SGNH hydrolase-type esterase domain-containing protein</fullName>
    </recommendedName>
</protein>
<dbReference type="PANTHER" id="PTHR30383">
    <property type="entry name" value="THIOESTERASE 1/PROTEASE 1/LYSOPHOSPHOLIPASE L1"/>
    <property type="match status" value="1"/>
</dbReference>
<evidence type="ECO:0000256" key="1">
    <source>
        <dbReference type="SAM" id="SignalP"/>
    </source>
</evidence>
<dbReference type="SUPFAM" id="SSF52266">
    <property type="entry name" value="SGNH hydrolase"/>
    <property type="match status" value="1"/>
</dbReference>
<accession>A0A939KGQ8</accession>
<feature type="chain" id="PRO_5037252536" description="SGNH hydrolase-type esterase domain-containing protein" evidence="1">
    <location>
        <begin position="33"/>
        <end position="297"/>
    </location>
</feature>
<dbReference type="Pfam" id="PF13472">
    <property type="entry name" value="Lipase_GDSL_2"/>
    <property type="match status" value="1"/>
</dbReference>
<reference evidence="3" key="1">
    <citation type="submission" date="2021-03" db="EMBL/GenBank/DDBJ databases">
        <title>Proteiniclasticum marinus sp. nov., isolated from tidal flat sediment.</title>
        <authorList>
            <person name="Namirimu T."/>
            <person name="Yang J.-A."/>
            <person name="Yang S.-H."/>
            <person name="Kim Y.-J."/>
            <person name="Kwon K.K."/>
        </authorList>
    </citation>
    <scope>NUCLEOTIDE SEQUENCE</scope>
    <source>
        <strain evidence="3">SCR006</strain>
    </source>
</reference>
<comment type="caution">
    <text evidence="3">The sequence shown here is derived from an EMBL/GenBank/DDBJ whole genome shotgun (WGS) entry which is preliminary data.</text>
</comment>
<dbReference type="RefSeq" id="WP_207599206.1">
    <property type="nucleotide sequence ID" value="NZ_JAFNJU010000004.1"/>
</dbReference>
<sequence>MSNKRRRFLSVFTAAVLLFAFSGISAPDPVHADTGELVYLALGDSVSYGMSATAGNGYTELFKTYLDGNPKYSMVDHRNLSVPGFTAEELYRQVKDRNYAELIHGADIITMNIGGNNILGTVIGLVKQLYPEAPGTLEGLNQAVNADPSRIAAILEKLKDPTSPESMALTLALASGVTSFKLYYSLLLKEIRALAPDAEIYVSTLYSPVESDSDIAMLLNPYIHSINLSIRAYQFRYRYNVVDVYSAFRITAKKVVEFNITDDPFNVDIHPNDEGHGVIFRTLKLRLWSAHSRYYYS</sequence>
<name>A0A939KGQ8_9CLOT</name>
<dbReference type="PANTHER" id="PTHR30383:SF27">
    <property type="entry name" value="SPORE GERMINATION LIPASE LIPC"/>
    <property type="match status" value="1"/>
</dbReference>
<dbReference type="InterPro" id="IPR051532">
    <property type="entry name" value="Ester_Hydrolysis_Enzymes"/>
</dbReference>
<feature type="domain" description="SGNH hydrolase-type esterase" evidence="2">
    <location>
        <begin position="41"/>
        <end position="276"/>
    </location>
</feature>
<evidence type="ECO:0000313" key="3">
    <source>
        <dbReference type="EMBL" id="MBO1264689.1"/>
    </source>
</evidence>
<keyword evidence="4" id="KW-1185">Reference proteome</keyword>
<dbReference type="EMBL" id="JAFNJU010000004">
    <property type="protein sequence ID" value="MBO1264689.1"/>
    <property type="molecule type" value="Genomic_DNA"/>
</dbReference>
<keyword evidence="1" id="KW-0732">Signal</keyword>
<dbReference type="Proteomes" id="UP000664218">
    <property type="component" value="Unassembled WGS sequence"/>
</dbReference>
<dbReference type="GO" id="GO:0004622">
    <property type="term" value="F:phosphatidylcholine lysophospholipase activity"/>
    <property type="evidence" value="ECO:0007669"/>
    <property type="project" value="TreeGrafter"/>
</dbReference>
<proteinExistence type="predicted"/>
<dbReference type="InterPro" id="IPR013830">
    <property type="entry name" value="SGNH_hydro"/>
</dbReference>
<evidence type="ECO:0000313" key="4">
    <source>
        <dbReference type="Proteomes" id="UP000664218"/>
    </source>
</evidence>
<dbReference type="PROSITE" id="PS51318">
    <property type="entry name" value="TAT"/>
    <property type="match status" value="1"/>
</dbReference>
<dbReference type="AlphaFoldDB" id="A0A939KGQ8"/>